<reference evidence="4" key="1">
    <citation type="submission" date="2021-04" db="EMBL/GenBank/DDBJ databases">
        <title>Pseudonocardia sp. nov., isolated from sandy soil of mangrove forest.</title>
        <authorList>
            <person name="Zan Z."/>
            <person name="Huang R."/>
            <person name="Liu W."/>
        </authorList>
    </citation>
    <scope>NUCLEOTIDE SEQUENCE</scope>
    <source>
        <strain evidence="4">S2-4</strain>
    </source>
</reference>
<protein>
    <submittedName>
        <fullName evidence="4">Aldehyde reductase</fullName>
    </submittedName>
</protein>
<accession>A0ABT1A7B7</accession>
<dbReference type="InterPro" id="IPR001509">
    <property type="entry name" value="Epimerase_deHydtase"/>
</dbReference>
<dbReference type="PANTHER" id="PTHR10366">
    <property type="entry name" value="NAD DEPENDENT EPIMERASE/DEHYDRATASE"/>
    <property type="match status" value="1"/>
</dbReference>
<organism evidence="4 5">
    <name type="scientific">Pseudonocardia humida</name>
    <dbReference type="NCBI Taxonomy" id="2800819"/>
    <lineage>
        <taxon>Bacteria</taxon>
        <taxon>Bacillati</taxon>
        <taxon>Actinomycetota</taxon>
        <taxon>Actinomycetes</taxon>
        <taxon>Pseudonocardiales</taxon>
        <taxon>Pseudonocardiaceae</taxon>
        <taxon>Pseudonocardia</taxon>
    </lineage>
</organism>
<keyword evidence="5" id="KW-1185">Reference proteome</keyword>
<name>A0ABT1A7B7_9PSEU</name>
<dbReference type="CDD" id="cd05227">
    <property type="entry name" value="AR_SDR_e"/>
    <property type="match status" value="1"/>
</dbReference>
<evidence type="ECO:0000259" key="3">
    <source>
        <dbReference type="Pfam" id="PF01370"/>
    </source>
</evidence>
<evidence type="ECO:0000256" key="2">
    <source>
        <dbReference type="ARBA" id="ARBA00023445"/>
    </source>
</evidence>
<dbReference type="Proteomes" id="UP001165283">
    <property type="component" value="Unassembled WGS sequence"/>
</dbReference>
<sequence>MTDSRPELVLVTGATGFIAGHCIAELIAHGYAVRGTVRSLSSAKAEHLHRLGGSLELVEARLDADDGWAAAAAGCTAVLHVASPFPPEAPKDEDELIRPAVDGTLRVLRAAAAGGTVRRVVLTSSVAAVTAGNTSDPAHPLTEADWSTPEEATPYAKSKTLAERAAWRFAAEDGGVELVSINPGMVLGPLQHPGLNTSLEAIQRLLSGGMPAVPMLGFAPVDVRDLATAHRLALESPKAPGNRYICAGPHTWLLDMARTLAADLTPHGHRVPTRRLPNWAFRLAARFDPTLRLALAFVGREEHLSSAKAADELGWTMRPTAETVVDTGRSLVEHGLARGRR</sequence>
<dbReference type="PANTHER" id="PTHR10366:SF564">
    <property type="entry name" value="STEROL-4-ALPHA-CARBOXYLATE 3-DEHYDROGENASE, DECARBOXYLATING"/>
    <property type="match status" value="1"/>
</dbReference>
<dbReference type="EMBL" id="JAGSOV010000060">
    <property type="protein sequence ID" value="MCO1658912.1"/>
    <property type="molecule type" value="Genomic_DNA"/>
</dbReference>
<dbReference type="InterPro" id="IPR050425">
    <property type="entry name" value="NAD(P)_dehydrat-like"/>
</dbReference>
<gene>
    <name evidence="4" type="ORF">KDL28_27970</name>
</gene>
<dbReference type="RefSeq" id="WP_252443373.1">
    <property type="nucleotide sequence ID" value="NZ_JAGSOV010000060.1"/>
</dbReference>
<comment type="similarity">
    <text evidence="2">Belongs to the NAD(P)-dependent epimerase/dehydratase family. Dihydroflavonol-4-reductase subfamily.</text>
</comment>
<comment type="caution">
    <text evidence="4">The sequence shown here is derived from an EMBL/GenBank/DDBJ whole genome shotgun (WGS) entry which is preliminary data.</text>
</comment>
<evidence type="ECO:0000313" key="5">
    <source>
        <dbReference type="Proteomes" id="UP001165283"/>
    </source>
</evidence>
<evidence type="ECO:0000256" key="1">
    <source>
        <dbReference type="ARBA" id="ARBA00023002"/>
    </source>
</evidence>
<dbReference type="SUPFAM" id="SSF51735">
    <property type="entry name" value="NAD(P)-binding Rossmann-fold domains"/>
    <property type="match status" value="1"/>
</dbReference>
<proteinExistence type="inferred from homology"/>
<dbReference type="Gene3D" id="3.40.50.720">
    <property type="entry name" value="NAD(P)-binding Rossmann-like Domain"/>
    <property type="match status" value="1"/>
</dbReference>
<feature type="domain" description="NAD-dependent epimerase/dehydratase" evidence="3">
    <location>
        <begin position="9"/>
        <end position="242"/>
    </location>
</feature>
<dbReference type="InterPro" id="IPR036291">
    <property type="entry name" value="NAD(P)-bd_dom_sf"/>
</dbReference>
<keyword evidence="1" id="KW-0560">Oxidoreductase</keyword>
<dbReference type="Pfam" id="PF01370">
    <property type="entry name" value="Epimerase"/>
    <property type="match status" value="1"/>
</dbReference>
<evidence type="ECO:0000313" key="4">
    <source>
        <dbReference type="EMBL" id="MCO1658912.1"/>
    </source>
</evidence>